<organism evidence="3 4">
    <name type="scientific">Lachnellula arida</name>
    <dbReference type="NCBI Taxonomy" id="1316785"/>
    <lineage>
        <taxon>Eukaryota</taxon>
        <taxon>Fungi</taxon>
        <taxon>Dikarya</taxon>
        <taxon>Ascomycota</taxon>
        <taxon>Pezizomycotina</taxon>
        <taxon>Leotiomycetes</taxon>
        <taxon>Helotiales</taxon>
        <taxon>Lachnaceae</taxon>
        <taxon>Lachnellula</taxon>
    </lineage>
</organism>
<feature type="compositionally biased region" description="Basic and acidic residues" evidence="1">
    <location>
        <begin position="408"/>
        <end position="424"/>
    </location>
</feature>
<comment type="caution">
    <text evidence="3">The sequence shown here is derived from an EMBL/GenBank/DDBJ whole genome shotgun (WGS) entry which is preliminary data.</text>
</comment>
<protein>
    <submittedName>
        <fullName evidence="3">Ubiquitin</fullName>
    </submittedName>
</protein>
<dbReference type="PROSITE" id="PS50053">
    <property type="entry name" value="UBIQUITIN_2"/>
    <property type="match status" value="1"/>
</dbReference>
<evidence type="ECO:0000259" key="2">
    <source>
        <dbReference type="PROSITE" id="PS50053"/>
    </source>
</evidence>
<accession>A0A8T9BFB1</accession>
<dbReference type="InterPro" id="IPR000626">
    <property type="entry name" value="Ubiquitin-like_dom"/>
</dbReference>
<evidence type="ECO:0000256" key="1">
    <source>
        <dbReference type="SAM" id="MobiDB-lite"/>
    </source>
</evidence>
<dbReference type="SUPFAM" id="SSF54236">
    <property type="entry name" value="Ubiquitin-like"/>
    <property type="match status" value="1"/>
</dbReference>
<dbReference type="OrthoDB" id="428577at2759"/>
<dbReference type="InterPro" id="IPR019956">
    <property type="entry name" value="Ubiquitin_dom"/>
</dbReference>
<dbReference type="Gene3D" id="3.10.20.90">
    <property type="entry name" value="Phosphatidylinositol 3-kinase Catalytic Subunit, Chain A, domain 1"/>
    <property type="match status" value="1"/>
</dbReference>
<feature type="region of interest" description="Disordered" evidence="1">
    <location>
        <begin position="403"/>
        <end position="464"/>
    </location>
</feature>
<gene>
    <name evidence="3" type="ORF">LARI1_G003437</name>
</gene>
<dbReference type="EMBL" id="QGMF01000174">
    <property type="protein sequence ID" value="TVY18395.1"/>
    <property type="molecule type" value="Genomic_DNA"/>
</dbReference>
<dbReference type="AlphaFoldDB" id="A0A8T9BFB1"/>
<feature type="domain" description="Ubiquitin-like" evidence="2">
    <location>
        <begin position="206"/>
        <end position="281"/>
    </location>
</feature>
<dbReference type="Pfam" id="PF00240">
    <property type="entry name" value="ubiquitin"/>
    <property type="match status" value="1"/>
</dbReference>
<dbReference type="PRINTS" id="PR00348">
    <property type="entry name" value="UBIQUITIN"/>
</dbReference>
<name>A0A8T9BFB1_9HELO</name>
<proteinExistence type="predicted"/>
<dbReference type="SMART" id="SM00213">
    <property type="entry name" value="UBQ"/>
    <property type="match status" value="1"/>
</dbReference>
<feature type="compositionally biased region" description="Basic and acidic residues" evidence="1">
    <location>
        <begin position="433"/>
        <end position="453"/>
    </location>
</feature>
<dbReference type="PANTHER" id="PTHR10666">
    <property type="entry name" value="UBIQUITIN"/>
    <property type="match status" value="1"/>
</dbReference>
<keyword evidence="4" id="KW-1185">Reference proteome</keyword>
<dbReference type="InterPro" id="IPR029071">
    <property type="entry name" value="Ubiquitin-like_domsf"/>
</dbReference>
<reference evidence="3 4" key="1">
    <citation type="submission" date="2018-05" db="EMBL/GenBank/DDBJ databases">
        <title>Whole genome sequencing for identification of molecular markers to develop diagnostic detection tools for the regulated plant pathogen Lachnellula willkommii.</title>
        <authorList>
            <person name="Giroux E."/>
            <person name="Bilodeau G."/>
        </authorList>
    </citation>
    <scope>NUCLEOTIDE SEQUENCE [LARGE SCALE GENOMIC DNA]</scope>
    <source>
        <strain evidence="3 4">CBS 203.66</strain>
    </source>
</reference>
<evidence type="ECO:0000313" key="3">
    <source>
        <dbReference type="EMBL" id="TVY18395.1"/>
    </source>
</evidence>
<evidence type="ECO:0000313" key="4">
    <source>
        <dbReference type="Proteomes" id="UP000469559"/>
    </source>
</evidence>
<dbReference type="InterPro" id="IPR050158">
    <property type="entry name" value="Ubiquitin_ubiquitin-like"/>
</dbReference>
<sequence>MSSKTLDSALKVNLHQSHRTAPGAYNSIQAHDADGRTLTVSLRRTIRAPDNGTTYSLPPDLGAFPIYNVLDHQAKLPSHLVEKGGAFIPIYQREAMWINFTATKPFAVKVYVGGVNAISGESKVVTDATKQRRKELLSQKKSIQDYVVPPKQYWLDGIAKTDGKVLQFVAAPVGSGYSVEAQITGQESIAGIQFEIVPSKLIPTDTVIIVKTLTGKVLSIACSPANSVEEIKPFIQDKEGHPPDQQRLFYNGKQLEDGRPLSDYNIHNGAVLYLILRLRGGGGGYDPHEMEMTVAAGGTIKQVIVQDRYYDSSWEAGKMVMFNLQLFNPTTFESLGIPVPPTPVTASTYAKHGYPFFNLEEEPSGIAGDFKLDTVGELDKAAKQNQTLHKAEEGLTFPNVMVGGQVSGKDDDNNTEVDDHKNDNIEVEEDLNDEKGIDDNHSADEKEEGKNLDLDLTPRISSPSPVKLNVVDQKSIFLPIRLLEIDCQKNKNGGKGKRKRSFSEN</sequence>
<dbReference type="Proteomes" id="UP000469559">
    <property type="component" value="Unassembled WGS sequence"/>
</dbReference>